<evidence type="ECO:0000256" key="11">
    <source>
        <dbReference type="ARBA" id="ARBA00022729"/>
    </source>
</evidence>
<evidence type="ECO:0000256" key="20">
    <source>
        <dbReference type="RuleBase" id="RU366027"/>
    </source>
</evidence>
<evidence type="ECO:0000256" key="16">
    <source>
        <dbReference type="ARBA" id="ARBA00023136"/>
    </source>
</evidence>
<feature type="active site" description="Nucleophile" evidence="18">
    <location>
        <position position="191"/>
    </location>
</feature>
<feature type="binding site" description="in dimeric form" evidence="19">
    <location>
        <position position="199"/>
    </location>
    <ligand>
        <name>Ca(2+)</name>
        <dbReference type="ChEBI" id="CHEBI:29108"/>
        <label>1</label>
    </ligand>
</feature>
<evidence type="ECO:0000256" key="12">
    <source>
        <dbReference type="ARBA" id="ARBA00022801"/>
    </source>
</evidence>
<evidence type="ECO:0000256" key="6">
    <source>
        <dbReference type="ARBA" id="ARBA00013278"/>
    </source>
</evidence>
<dbReference type="SUPFAM" id="SSF56931">
    <property type="entry name" value="Outer membrane phospholipase A (OMPLA)"/>
    <property type="match status" value="1"/>
</dbReference>
<dbReference type="Proteomes" id="UP000605253">
    <property type="component" value="Unassembled WGS sequence"/>
</dbReference>
<dbReference type="GO" id="GO:0009279">
    <property type="term" value="C:cell outer membrane"/>
    <property type="evidence" value="ECO:0007669"/>
    <property type="project" value="UniProtKB-SubCell"/>
</dbReference>
<sequence length="326" mass="38280">MPVFAQETSSKAFDACVLKQFSEAREDLTIAEIKSLCNQQPDDMEPEINQSDNDEDLGVISQRLEKERKTRDNPFVLTPHKMNYILPVYTTNAINKKEYQFFEGYEENLEDMEAMFQISYKVPLNQKDMFVENDALYLGFTLKAWWQVYAENISKPFRETNYNPELFYLMPMKWQILNGNTAMVFGIEHESNGRTQALSRSWNRVYANFLYEHDNFALSLKPWIRLSEREKEFDLDPGGDDNPDIEDYMGHFELNMAYKWRHFELNFKGRRNFSTNKGYSELGFVFPLWGKLQGYAVASDGYGDSLIDYNYRQTRFGLGFSLNGLL</sequence>
<keyword evidence="17 20" id="KW-0998">Cell outer membrane</keyword>
<comment type="catalytic activity">
    <reaction evidence="1 20">
        <text>a 1,2-diacyl-sn-glycero-3-phosphocholine + H2O = a 2-acyl-sn-glycero-3-phosphocholine + a fatty acid + H(+)</text>
        <dbReference type="Rhea" id="RHEA:18689"/>
        <dbReference type="ChEBI" id="CHEBI:15377"/>
        <dbReference type="ChEBI" id="CHEBI:15378"/>
        <dbReference type="ChEBI" id="CHEBI:28868"/>
        <dbReference type="ChEBI" id="CHEBI:57643"/>
        <dbReference type="ChEBI" id="CHEBI:57875"/>
        <dbReference type="EC" id="3.1.1.32"/>
    </reaction>
</comment>
<proteinExistence type="inferred from homology"/>
<comment type="subunit">
    <text evidence="4 20">Homodimer; dimerization is reversible, and the dimeric form is the active one.</text>
</comment>
<evidence type="ECO:0000256" key="17">
    <source>
        <dbReference type="ARBA" id="ARBA00023237"/>
    </source>
</evidence>
<dbReference type="GO" id="GO:0016042">
    <property type="term" value="P:lipid catabolic process"/>
    <property type="evidence" value="ECO:0007669"/>
    <property type="project" value="UniProtKB-KW"/>
</dbReference>
<name>A0A917CXE3_9GAMM</name>
<reference evidence="21" key="2">
    <citation type="submission" date="2020-09" db="EMBL/GenBank/DDBJ databases">
        <authorList>
            <person name="Sun Q."/>
            <person name="Zhou Y."/>
        </authorList>
    </citation>
    <scope>NUCLEOTIDE SEQUENCE</scope>
    <source>
        <strain evidence="21">CGMCC 1.12181</strain>
    </source>
</reference>
<evidence type="ECO:0000256" key="3">
    <source>
        <dbReference type="ARBA" id="ARBA00010525"/>
    </source>
</evidence>
<comment type="similarity">
    <text evidence="3 20">Belongs to the phospholipase A1 family.</text>
</comment>
<dbReference type="PANTHER" id="PTHR40457:SF1">
    <property type="entry name" value="PHOSPHOLIPASE A1"/>
    <property type="match status" value="1"/>
</dbReference>
<dbReference type="InterPro" id="IPR003187">
    <property type="entry name" value="PLipase_A1"/>
</dbReference>
<evidence type="ECO:0000256" key="4">
    <source>
        <dbReference type="ARBA" id="ARBA00011702"/>
    </source>
</evidence>
<keyword evidence="12 20" id="KW-0378">Hydrolase</keyword>
<evidence type="ECO:0000256" key="15">
    <source>
        <dbReference type="ARBA" id="ARBA00023098"/>
    </source>
</evidence>
<reference evidence="21" key="1">
    <citation type="journal article" date="2014" name="Int. J. Syst. Evol. Microbiol.">
        <title>Complete genome sequence of Corynebacterium casei LMG S-19264T (=DSM 44701T), isolated from a smear-ripened cheese.</title>
        <authorList>
            <consortium name="US DOE Joint Genome Institute (JGI-PGF)"/>
            <person name="Walter F."/>
            <person name="Albersmeier A."/>
            <person name="Kalinowski J."/>
            <person name="Ruckert C."/>
        </authorList>
    </citation>
    <scope>NUCLEOTIDE SEQUENCE</scope>
    <source>
        <strain evidence="21">CGMCC 1.12181</strain>
    </source>
</reference>
<evidence type="ECO:0000256" key="1">
    <source>
        <dbReference type="ARBA" id="ARBA00000111"/>
    </source>
</evidence>
<accession>A0A917CXE3</accession>
<keyword evidence="10 19" id="KW-0479">Metal-binding</keyword>
<comment type="function">
    <text evidence="20">Hydrolysis of phosphatidylcholine with phospholipase A2 (EC 3.1.1.4) and phospholipase A1 (EC 3.1.1.32) activities.</text>
</comment>
<feature type="binding site" description="in dimeric form" evidence="19">
    <location>
        <position position="241"/>
    </location>
    <ligand>
        <name>Ca(2+)</name>
        <dbReference type="ChEBI" id="CHEBI:29108"/>
        <label>1</label>
    </ligand>
</feature>
<comment type="catalytic activity">
    <reaction evidence="2 20">
        <text>a 1,2-diacyl-sn-glycero-3-phosphocholine + H2O = a 1-acyl-sn-glycero-3-phosphocholine + a fatty acid + H(+)</text>
        <dbReference type="Rhea" id="RHEA:15801"/>
        <dbReference type="ChEBI" id="CHEBI:15377"/>
        <dbReference type="ChEBI" id="CHEBI:15378"/>
        <dbReference type="ChEBI" id="CHEBI:28868"/>
        <dbReference type="ChEBI" id="CHEBI:57643"/>
        <dbReference type="ChEBI" id="CHEBI:58168"/>
        <dbReference type="EC" id="3.1.1.4"/>
    </reaction>
</comment>
<evidence type="ECO:0000256" key="10">
    <source>
        <dbReference type="ARBA" id="ARBA00022723"/>
    </source>
</evidence>
<keyword evidence="13 19" id="KW-0106">Calcium</keyword>
<evidence type="ECO:0000256" key="14">
    <source>
        <dbReference type="ARBA" id="ARBA00022963"/>
    </source>
</evidence>
<keyword evidence="11" id="KW-0732">Signal</keyword>
<evidence type="ECO:0000256" key="7">
    <source>
        <dbReference type="ARBA" id="ARBA00021726"/>
    </source>
</evidence>
<evidence type="ECO:0000313" key="22">
    <source>
        <dbReference type="Proteomes" id="UP000605253"/>
    </source>
</evidence>
<keyword evidence="9" id="KW-0812">Transmembrane</keyword>
<dbReference type="AlphaFoldDB" id="A0A917CXE3"/>
<comment type="caution">
    <text evidence="21">The sequence shown here is derived from an EMBL/GenBank/DDBJ whole genome shotgun (WGS) entry which is preliminary data.</text>
</comment>
<protein>
    <recommendedName>
        <fullName evidence="7 20">Phospholipase A1</fullName>
        <ecNumber evidence="5 20">3.1.1.32</ecNumber>
        <ecNumber evidence="6 20">3.1.1.4</ecNumber>
    </recommendedName>
    <alternativeName>
        <fullName evidence="20">Phosphatidylcholine 1-acylhydrolase</fullName>
    </alternativeName>
</protein>
<keyword evidence="15 20" id="KW-0443">Lipid metabolism</keyword>
<dbReference type="CDD" id="cd00541">
    <property type="entry name" value="OMPLA"/>
    <property type="match status" value="1"/>
</dbReference>
<evidence type="ECO:0000256" key="13">
    <source>
        <dbReference type="ARBA" id="ARBA00022837"/>
    </source>
</evidence>
<keyword evidence="14 20" id="KW-0442">Lipid degradation</keyword>
<dbReference type="PANTHER" id="PTHR40457">
    <property type="entry name" value="PHOSPHOLIPASE A1"/>
    <property type="match status" value="1"/>
</dbReference>
<comment type="cofactor">
    <cofactor evidence="20">
        <name>Ca(2+)</name>
        <dbReference type="ChEBI" id="CHEBI:29108"/>
    </cofactor>
    <text evidence="20">Binds 1 Ca(2+) ion per monomer. In the dimeric form the Ca(2+) is bound by different amino acids with binding of each Ca(2+) shared with ligands coming from each monomer. The Ca(2+) ion may have a role in catalysis.</text>
</comment>
<feature type="binding site" description="in dimeric form" evidence="19">
    <location>
        <position position="194"/>
    </location>
    <ligand>
        <name>Ca(2+)</name>
        <dbReference type="ChEBI" id="CHEBI:29108"/>
        <label>1</label>
    </ligand>
</feature>
<feature type="binding site" description="in dimeric form" evidence="19">
    <location>
        <position position="154"/>
    </location>
    <ligand>
        <name>Ca(2+)</name>
        <dbReference type="ChEBI" id="CHEBI:29108"/>
        <label>1</label>
    </ligand>
</feature>
<evidence type="ECO:0000256" key="18">
    <source>
        <dbReference type="PIRSR" id="PIRSR603187-1"/>
    </source>
</evidence>
<dbReference type="GO" id="GO:0005509">
    <property type="term" value="F:calcium ion binding"/>
    <property type="evidence" value="ECO:0007669"/>
    <property type="project" value="TreeGrafter"/>
</dbReference>
<evidence type="ECO:0000256" key="9">
    <source>
        <dbReference type="ARBA" id="ARBA00022692"/>
    </source>
</evidence>
<evidence type="ECO:0000256" key="8">
    <source>
        <dbReference type="ARBA" id="ARBA00022452"/>
    </source>
</evidence>
<dbReference type="EMBL" id="BMEO01000016">
    <property type="protein sequence ID" value="GGG02296.1"/>
    <property type="molecule type" value="Genomic_DNA"/>
</dbReference>
<dbReference type="GO" id="GO:0008970">
    <property type="term" value="F:phospholipase A1 activity"/>
    <property type="evidence" value="ECO:0007669"/>
    <property type="project" value="UniProtKB-EC"/>
</dbReference>
<feature type="active site" description="Proton acceptor" evidence="18">
    <location>
        <position position="189"/>
    </location>
</feature>
<dbReference type="PRINTS" id="PR01486">
    <property type="entry name" value="PHPHLIPASEA1"/>
</dbReference>
<keyword evidence="16" id="KW-0472">Membrane</keyword>
<evidence type="ECO:0000313" key="21">
    <source>
        <dbReference type="EMBL" id="GGG02296.1"/>
    </source>
</evidence>
<dbReference type="Gene3D" id="2.40.230.10">
    <property type="entry name" value="Phospholipase A1"/>
    <property type="match status" value="1"/>
</dbReference>
<evidence type="ECO:0000256" key="5">
    <source>
        <dbReference type="ARBA" id="ARBA00013179"/>
    </source>
</evidence>
<gene>
    <name evidence="21" type="ORF">GCM10011365_24300</name>
</gene>
<comment type="subcellular location">
    <subcellularLocation>
        <location evidence="20">Cell outer membrane</location>
        <topology evidence="20">Multi-pass membrane protein</topology>
    </subcellularLocation>
    <text evidence="20">One of the very few enzymes located there.</text>
</comment>
<dbReference type="EC" id="3.1.1.32" evidence="5 20"/>
<dbReference type="InterPro" id="IPR036541">
    <property type="entry name" value="PLipase_A1_sf"/>
</dbReference>
<dbReference type="GO" id="GO:0004623">
    <property type="term" value="F:phospholipase A2 activity"/>
    <property type="evidence" value="ECO:0007669"/>
    <property type="project" value="UniProtKB-EC"/>
</dbReference>
<keyword evidence="22" id="KW-1185">Reference proteome</keyword>
<evidence type="ECO:0000256" key="19">
    <source>
        <dbReference type="PIRSR" id="PIRSR603187-2"/>
    </source>
</evidence>
<evidence type="ECO:0000256" key="2">
    <source>
        <dbReference type="ARBA" id="ARBA00001604"/>
    </source>
</evidence>
<dbReference type="EC" id="3.1.1.4" evidence="6 20"/>
<organism evidence="21 22">
    <name type="scientific">Marinicella pacifica</name>
    <dbReference type="NCBI Taxonomy" id="1171543"/>
    <lineage>
        <taxon>Bacteria</taxon>
        <taxon>Pseudomonadati</taxon>
        <taxon>Pseudomonadota</taxon>
        <taxon>Gammaproteobacteria</taxon>
        <taxon>Lysobacterales</taxon>
        <taxon>Marinicellaceae</taxon>
        <taxon>Marinicella</taxon>
    </lineage>
</organism>
<dbReference type="Pfam" id="PF02253">
    <property type="entry name" value="PLA1"/>
    <property type="match status" value="1"/>
</dbReference>
<keyword evidence="8" id="KW-1134">Transmembrane beta strand</keyword>